<sequence length="79" mass="9321">MISLDARYHSYLHTDKCFLIDGQCERVIGYGWTDNDGAYIDGYYVLTNNHKLFYNLEEKFLYKEEWRGGRVVEGSSLEN</sequence>
<dbReference type="OrthoDB" id="22699at10239"/>
<accession>C7BV15</accession>
<dbReference type="GeneID" id="8303445"/>
<dbReference type="EMBL" id="FM207411">
    <property type="protein sequence ID" value="CAR63244.1"/>
    <property type="molecule type" value="Genomic_DNA"/>
</dbReference>
<evidence type="ECO:0000313" key="1">
    <source>
        <dbReference type="EMBL" id="CAR63244.1"/>
    </source>
</evidence>
<keyword evidence="2" id="KW-1185">Reference proteome</keyword>
<gene>
    <name evidence="1" type="ORF">SRSM4_047</name>
</gene>
<name>C7BV15_9CAUD</name>
<dbReference type="Proteomes" id="UP000001515">
    <property type="component" value="Segment"/>
</dbReference>
<protein>
    <submittedName>
        <fullName evidence="1">Hypothetical cyanophage protein</fullName>
    </submittedName>
</protein>
<proteinExistence type="predicted"/>
<evidence type="ECO:0000313" key="2">
    <source>
        <dbReference type="Proteomes" id="UP000001515"/>
    </source>
</evidence>
<organism evidence="1 2">
    <name type="scientific">Synechococcus phage S-RSM4</name>
    <dbReference type="NCBI Taxonomy" id="555387"/>
    <lineage>
        <taxon>Viruses</taxon>
        <taxon>Duplodnaviria</taxon>
        <taxon>Heunggongvirae</taxon>
        <taxon>Uroviricota</taxon>
        <taxon>Caudoviricetes</taxon>
        <taxon>Pantevenvirales</taxon>
        <taxon>Kyanoviridae</taxon>
        <taxon>Gibbetvirus</taxon>
        <taxon>Gibbetvirus rsm4</taxon>
    </lineage>
</organism>
<dbReference type="KEGG" id="vg:8303445"/>
<dbReference type="RefSeq" id="YP_003097281.1">
    <property type="nucleotide sequence ID" value="NC_013085.1"/>
</dbReference>
<reference evidence="1 2" key="1">
    <citation type="journal article" date="2009" name="Environ. Microbiol.">
        <title>Comparative genomics of marine cyanomyoviruses reveals the widespread occurrence of Synechococcus host genes localized to a hyperplastic region: implications for mechanisms of cyanophage evolution.</title>
        <authorList>
            <person name="Millard A.D."/>
            <person name="Zwirglmaier K."/>
            <person name="Downey M.J."/>
            <person name="Mann N.H."/>
            <person name="Scanlan D.J."/>
        </authorList>
    </citation>
    <scope>NUCLEOTIDE SEQUENCE</scope>
</reference>